<dbReference type="AlphaFoldDB" id="A0A131YHM8"/>
<reference evidence="2" key="1">
    <citation type="journal article" date="2016" name="Ticks Tick Borne Dis.">
        <title>De novo assembly and annotation of the salivary gland transcriptome of Rhipicephalus appendiculatus male and female ticks during blood feeding.</title>
        <authorList>
            <person name="de Castro M.H."/>
            <person name="de Klerk D."/>
            <person name="Pienaar R."/>
            <person name="Latif A.A."/>
            <person name="Rees D.J."/>
            <person name="Mans B.J."/>
        </authorList>
    </citation>
    <scope>NUCLEOTIDE SEQUENCE</scope>
    <source>
        <tissue evidence="2">Salivary glands</tissue>
    </source>
</reference>
<feature type="region of interest" description="Disordered" evidence="1">
    <location>
        <begin position="24"/>
        <end position="64"/>
    </location>
</feature>
<dbReference type="EMBL" id="GEDV01011136">
    <property type="protein sequence ID" value="JAP77421.1"/>
    <property type="molecule type" value="Transcribed_RNA"/>
</dbReference>
<sequence>MVSLWAESQCPSRIFLEGRLLPGESRSTRQSIPPAPCFPVKQGGEFSDDQERPNGRTRGGLGDRTRWLPAGVYAAAAAARNAKQRRRGGRGG</sequence>
<name>A0A131YHM8_RHIAP</name>
<evidence type="ECO:0000256" key="1">
    <source>
        <dbReference type="SAM" id="MobiDB-lite"/>
    </source>
</evidence>
<protein>
    <submittedName>
        <fullName evidence="2">Uncharacterized protein</fullName>
    </submittedName>
</protein>
<accession>A0A131YHM8</accession>
<evidence type="ECO:0000313" key="2">
    <source>
        <dbReference type="EMBL" id="JAP77421.1"/>
    </source>
</evidence>
<organism evidence="2">
    <name type="scientific">Rhipicephalus appendiculatus</name>
    <name type="common">Brown ear tick</name>
    <dbReference type="NCBI Taxonomy" id="34631"/>
    <lineage>
        <taxon>Eukaryota</taxon>
        <taxon>Metazoa</taxon>
        <taxon>Ecdysozoa</taxon>
        <taxon>Arthropoda</taxon>
        <taxon>Chelicerata</taxon>
        <taxon>Arachnida</taxon>
        <taxon>Acari</taxon>
        <taxon>Parasitiformes</taxon>
        <taxon>Ixodida</taxon>
        <taxon>Ixodoidea</taxon>
        <taxon>Ixodidae</taxon>
        <taxon>Rhipicephalinae</taxon>
        <taxon>Rhipicephalus</taxon>
        <taxon>Rhipicephalus</taxon>
    </lineage>
</organism>
<proteinExistence type="predicted"/>